<gene>
    <name evidence="1" type="ORF">METZ01_LOCUS232240</name>
</gene>
<feature type="non-terminal residue" evidence="1">
    <location>
        <position position="1"/>
    </location>
</feature>
<feature type="non-terminal residue" evidence="1">
    <location>
        <position position="133"/>
    </location>
</feature>
<name>A0A382GWD1_9ZZZZ</name>
<reference evidence="1" key="1">
    <citation type="submission" date="2018-05" db="EMBL/GenBank/DDBJ databases">
        <authorList>
            <person name="Lanie J.A."/>
            <person name="Ng W.-L."/>
            <person name="Kazmierczak K.M."/>
            <person name="Andrzejewski T.M."/>
            <person name="Davidsen T.M."/>
            <person name="Wayne K.J."/>
            <person name="Tettelin H."/>
            <person name="Glass J.I."/>
            <person name="Rusch D."/>
            <person name="Podicherti R."/>
            <person name="Tsui H.-C.T."/>
            <person name="Winkler M.E."/>
        </authorList>
    </citation>
    <scope>NUCLEOTIDE SEQUENCE</scope>
</reference>
<evidence type="ECO:0000313" key="1">
    <source>
        <dbReference type="EMBL" id="SVB79386.1"/>
    </source>
</evidence>
<protein>
    <submittedName>
        <fullName evidence="1">Uncharacterized protein</fullName>
    </submittedName>
</protein>
<proteinExistence type="predicted"/>
<sequence>VDLVLDLKDVKDSRQLPSVNRMSTVDQSSENIGPMSQSTKMSKLFQLKKFPTLTSSQVDTPVNHSQLHQDINKGHQTTVTSGRTCLKLLDKQDPLILWLRMLLVTYNWASTKCYMTWKVKATPQGRLLFQLAV</sequence>
<organism evidence="1">
    <name type="scientific">marine metagenome</name>
    <dbReference type="NCBI Taxonomy" id="408172"/>
    <lineage>
        <taxon>unclassified sequences</taxon>
        <taxon>metagenomes</taxon>
        <taxon>ecological metagenomes</taxon>
    </lineage>
</organism>
<accession>A0A382GWD1</accession>
<dbReference type="AlphaFoldDB" id="A0A382GWD1"/>
<dbReference type="EMBL" id="UINC01057813">
    <property type="protein sequence ID" value="SVB79386.1"/>
    <property type="molecule type" value="Genomic_DNA"/>
</dbReference>